<reference evidence="1 2" key="1">
    <citation type="journal article" date="2023" name="G3 (Bethesda)">
        <title>A chromosome-length genome assembly and annotation of blackberry (Rubus argutus, cv. 'Hillquist').</title>
        <authorList>
            <person name="Bruna T."/>
            <person name="Aryal R."/>
            <person name="Dudchenko O."/>
            <person name="Sargent D.J."/>
            <person name="Mead D."/>
            <person name="Buti M."/>
            <person name="Cavallini A."/>
            <person name="Hytonen T."/>
            <person name="Andres J."/>
            <person name="Pham M."/>
            <person name="Weisz D."/>
            <person name="Mascagni F."/>
            <person name="Usai G."/>
            <person name="Natali L."/>
            <person name="Bassil N."/>
            <person name="Fernandez G.E."/>
            <person name="Lomsadze A."/>
            <person name="Armour M."/>
            <person name="Olukolu B."/>
            <person name="Poorten T."/>
            <person name="Britton C."/>
            <person name="Davik J."/>
            <person name="Ashrafi H."/>
            <person name="Aiden E.L."/>
            <person name="Borodovsky M."/>
            <person name="Worthington M."/>
        </authorList>
    </citation>
    <scope>NUCLEOTIDE SEQUENCE [LARGE SCALE GENOMIC DNA]</scope>
    <source>
        <strain evidence="1">PI 553951</strain>
    </source>
</reference>
<organism evidence="1 2">
    <name type="scientific">Rubus argutus</name>
    <name type="common">Southern blackberry</name>
    <dbReference type="NCBI Taxonomy" id="59490"/>
    <lineage>
        <taxon>Eukaryota</taxon>
        <taxon>Viridiplantae</taxon>
        <taxon>Streptophyta</taxon>
        <taxon>Embryophyta</taxon>
        <taxon>Tracheophyta</taxon>
        <taxon>Spermatophyta</taxon>
        <taxon>Magnoliopsida</taxon>
        <taxon>eudicotyledons</taxon>
        <taxon>Gunneridae</taxon>
        <taxon>Pentapetalae</taxon>
        <taxon>rosids</taxon>
        <taxon>fabids</taxon>
        <taxon>Rosales</taxon>
        <taxon>Rosaceae</taxon>
        <taxon>Rosoideae</taxon>
        <taxon>Rosoideae incertae sedis</taxon>
        <taxon>Rubus</taxon>
    </lineage>
</organism>
<dbReference type="Proteomes" id="UP001457282">
    <property type="component" value="Unassembled WGS sequence"/>
</dbReference>
<evidence type="ECO:0000313" key="1">
    <source>
        <dbReference type="EMBL" id="KAK9941214.1"/>
    </source>
</evidence>
<sequence length="147" mass="16810">MRLLYDGRVQVSRVKFTRVVSYQLKKERSKSAKRWISGKLIQDQVGQTREEQRARVGKNKKSKQVLSAMRAKDWLTLENDVGQREQRVLLSLVEFTNGRRVGCGRMSAAKFTSGREKGCDQDGCHLPSFISGREKGGWNRNHLPSSE</sequence>
<keyword evidence="2" id="KW-1185">Reference proteome</keyword>
<protein>
    <submittedName>
        <fullName evidence="1">Uncharacterized protein</fullName>
    </submittedName>
</protein>
<name>A0AAW1XX27_RUBAR</name>
<dbReference type="AlphaFoldDB" id="A0AAW1XX27"/>
<dbReference type="EMBL" id="JBEDUW010000003">
    <property type="protein sequence ID" value="KAK9941214.1"/>
    <property type="molecule type" value="Genomic_DNA"/>
</dbReference>
<gene>
    <name evidence="1" type="ORF">M0R45_017833</name>
</gene>
<comment type="caution">
    <text evidence="1">The sequence shown here is derived from an EMBL/GenBank/DDBJ whole genome shotgun (WGS) entry which is preliminary data.</text>
</comment>
<proteinExistence type="predicted"/>
<accession>A0AAW1XX27</accession>
<evidence type="ECO:0000313" key="2">
    <source>
        <dbReference type="Proteomes" id="UP001457282"/>
    </source>
</evidence>